<organism evidence="2">
    <name type="scientific">marine metagenome</name>
    <dbReference type="NCBI Taxonomy" id="408172"/>
    <lineage>
        <taxon>unclassified sequences</taxon>
        <taxon>metagenomes</taxon>
        <taxon>ecological metagenomes</taxon>
    </lineage>
</organism>
<dbReference type="Pfam" id="PF13460">
    <property type="entry name" value="NAD_binding_10"/>
    <property type="match status" value="1"/>
</dbReference>
<reference evidence="2" key="1">
    <citation type="submission" date="2018-05" db="EMBL/GenBank/DDBJ databases">
        <authorList>
            <person name="Lanie J.A."/>
            <person name="Ng W.-L."/>
            <person name="Kazmierczak K.M."/>
            <person name="Andrzejewski T.M."/>
            <person name="Davidsen T.M."/>
            <person name="Wayne K.J."/>
            <person name="Tettelin H."/>
            <person name="Glass J.I."/>
            <person name="Rusch D."/>
            <person name="Podicherti R."/>
            <person name="Tsui H.-C.T."/>
            <person name="Winkler M.E."/>
        </authorList>
    </citation>
    <scope>NUCLEOTIDE SEQUENCE</scope>
</reference>
<dbReference type="InterPro" id="IPR036291">
    <property type="entry name" value="NAD(P)-bd_dom_sf"/>
</dbReference>
<accession>A0A382XAT2</accession>
<dbReference type="EMBL" id="UINC01166365">
    <property type="protein sequence ID" value="SVD68277.1"/>
    <property type="molecule type" value="Genomic_DNA"/>
</dbReference>
<evidence type="ECO:0000313" key="2">
    <source>
        <dbReference type="EMBL" id="SVD68277.1"/>
    </source>
</evidence>
<gene>
    <name evidence="2" type="ORF">METZ01_LOCUS421131</name>
</gene>
<feature type="domain" description="NAD(P)-binding" evidence="1">
    <location>
        <begin position="85"/>
        <end position="183"/>
    </location>
</feature>
<dbReference type="AlphaFoldDB" id="A0A382XAT2"/>
<name>A0A382XAT2_9ZZZZ</name>
<evidence type="ECO:0000259" key="1">
    <source>
        <dbReference type="Pfam" id="PF13460"/>
    </source>
</evidence>
<proteinExistence type="predicted"/>
<dbReference type="InterPro" id="IPR016040">
    <property type="entry name" value="NAD(P)-bd_dom"/>
</dbReference>
<feature type="non-terminal residue" evidence="2">
    <location>
        <position position="183"/>
    </location>
</feature>
<protein>
    <recommendedName>
        <fullName evidence="1">NAD(P)-binding domain-containing protein</fullName>
    </recommendedName>
</protein>
<dbReference type="SUPFAM" id="SSF51735">
    <property type="entry name" value="NAD(P)-binding Rossmann-fold domains"/>
    <property type="match status" value="1"/>
</dbReference>
<dbReference type="Gene3D" id="3.40.50.720">
    <property type="entry name" value="NAD(P)-binding Rossmann-like Domain"/>
    <property type="match status" value="1"/>
</dbReference>
<sequence length="183" mass="20076">MHCSKLLSLTFLVLLTTKPLLAHQSECHEQSNASFNRPCLERLIPRSLDPTNRNMMQPMVVKVSNQYSVSESLTQDNQPLIVVIGASGRTGKLVLEGLAKRDLRIRALSRDTAKASADIQGDYEWVQADVTQPETLVMALQDTDIIISTIGAKPGRGVNGPESVVYKGVINLVDEAKRAGTRH</sequence>
<dbReference type="PANTHER" id="PTHR15020:SF11">
    <property type="entry name" value="OS06G0360300 PROTEIN"/>
    <property type="match status" value="1"/>
</dbReference>
<dbReference type="PANTHER" id="PTHR15020">
    <property type="entry name" value="FLAVIN REDUCTASE-RELATED"/>
    <property type="match status" value="1"/>
</dbReference>